<protein>
    <submittedName>
        <fullName evidence="1">Uncharacterized protein</fullName>
    </submittedName>
</protein>
<sequence>MRNRSRVECVGESFVQSKAIVWKGGLAFENGDVNLVSTQVRLKREHLNIAKFEPQHGPDPLLDLVLVGSKWRFKIQICASN</sequence>
<gene>
    <name evidence="1" type="ORF">SADUNF_Sadunf06G0197600</name>
</gene>
<accession>A0A835MY15</accession>
<comment type="caution">
    <text evidence="1">The sequence shown here is derived from an EMBL/GenBank/DDBJ whole genome shotgun (WGS) entry which is preliminary data.</text>
</comment>
<evidence type="ECO:0000313" key="1">
    <source>
        <dbReference type="EMBL" id="KAF9681169.1"/>
    </source>
</evidence>
<reference evidence="1 2" key="1">
    <citation type="submission" date="2020-10" db="EMBL/GenBank/DDBJ databases">
        <title>Plant Genome Project.</title>
        <authorList>
            <person name="Zhang R.-G."/>
        </authorList>
    </citation>
    <scope>NUCLEOTIDE SEQUENCE [LARGE SCALE GENOMIC DNA]</scope>
    <source>
        <strain evidence="1">FAFU-HL-1</strain>
        <tissue evidence="1">Leaf</tissue>
    </source>
</reference>
<dbReference type="Proteomes" id="UP000657918">
    <property type="component" value="Unassembled WGS sequence"/>
</dbReference>
<dbReference type="OrthoDB" id="1386367at2759"/>
<dbReference type="InterPro" id="IPR053022">
    <property type="entry name" value="Chloroplast_translocon_comp"/>
</dbReference>
<proteinExistence type="predicted"/>
<dbReference type="AlphaFoldDB" id="A0A835MY15"/>
<dbReference type="PANTHER" id="PTHR34457">
    <property type="entry name" value="EMBRYO DEFECTIVE 2410"/>
    <property type="match status" value="1"/>
</dbReference>
<evidence type="ECO:0000313" key="2">
    <source>
        <dbReference type="Proteomes" id="UP000657918"/>
    </source>
</evidence>
<keyword evidence="2" id="KW-1185">Reference proteome</keyword>
<organism evidence="1 2">
    <name type="scientific">Salix dunnii</name>
    <dbReference type="NCBI Taxonomy" id="1413687"/>
    <lineage>
        <taxon>Eukaryota</taxon>
        <taxon>Viridiplantae</taxon>
        <taxon>Streptophyta</taxon>
        <taxon>Embryophyta</taxon>
        <taxon>Tracheophyta</taxon>
        <taxon>Spermatophyta</taxon>
        <taxon>Magnoliopsida</taxon>
        <taxon>eudicotyledons</taxon>
        <taxon>Gunneridae</taxon>
        <taxon>Pentapetalae</taxon>
        <taxon>rosids</taxon>
        <taxon>fabids</taxon>
        <taxon>Malpighiales</taxon>
        <taxon>Salicaceae</taxon>
        <taxon>Saliceae</taxon>
        <taxon>Salix</taxon>
    </lineage>
</organism>
<dbReference type="PANTHER" id="PTHR34457:SF3">
    <property type="entry name" value="PROTEIN TIC236, CHLOROPLASTIC"/>
    <property type="match status" value="1"/>
</dbReference>
<dbReference type="EMBL" id="JADGMS010000006">
    <property type="protein sequence ID" value="KAF9681169.1"/>
    <property type="molecule type" value="Genomic_DNA"/>
</dbReference>
<name>A0A835MY15_9ROSI</name>